<evidence type="ECO:0000256" key="1">
    <source>
        <dbReference type="SAM" id="SignalP"/>
    </source>
</evidence>
<sequence length="302" mass="32082">MTRANRRAARSWTVLAAALVLAGCASGPVAPPVTAPSPTETIVHGDRHDAGLAQPGPFVVRYDLTELRLQPYTYCVSNGCADGFDDDPPSVGSPEELLVFVPVREFDRLHVGQVEGGDPCVGRSVEAEVAEIGEGWWSVRPRGPAAEYVVDLFASGEGAGDMIASLRWMTPRDEPLPDPTATLTAVVDHDGVPDSYGLELAIGNLAASPVEYSATITVTASNGQALTFPAVANGECRPDGSLYFDEPDAEAKRASSLGDFPFTYRVQLILDGVTHVATATYPDDLVDPQDVAVPLHFEPRLP</sequence>
<dbReference type="RefSeq" id="WP_344058970.1">
    <property type="nucleotide sequence ID" value="NZ_BAAAOH010000001.1"/>
</dbReference>
<organism evidence="2 3">
    <name type="scientific">Microbacterium pumilum</name>
    <dbReference type="NCBI Taxonomy" id="344165"/>
    <lineage>
        <taxon>Bacteria</taxon>
        <taxon>Bacillati</taxon>
        <taxon>Actinomycetota</taxon>
        <taxon>Actinomycetes</taxon>
        <taxon>Micrococcales</taxon>
        <taxon>Microbacteriaceae</taxon>
        <taxon>Microbacterium</taxon>
    </lineage>
</organism>
<evidence type="ECO:0000313" key="2">
    <source>
        <dbReference type="EMBL" id="GAA1978217.1"/>
    </source>
</evidence>
<keyword evidence="1" id="KW-0732">Signal</keyword>
<keyword evidence="3" id="KW-1185">Reference proteome</keyword>
<name>A0ABN2S0N2_9MICO</name>
<proteinExistence type="predicted"/>
<reference evidence="2 3" key="1">
    <citation type="journal article" date="2019" name="Int. J. Syst. Evol. Microbiol.">
        <title>The Global Catalogue of Microorganisms (GCM) 10K type strain sequencing project: providing services to taxonomists for standard genome sequencing and annotation.</title>
        <authorList>
            <consortium name="The Broad Institute Genomics Platform"/>
            <consortium name="The Broad Institute Genome Sequencing Center for Infectious Disease"/>
            <person name="Wu L."/>
            <person name="Ma J."/>
        </authorList>
    </citation>
    <scope>NUCLEOTIDE SEQUENCE [LARGE SCALE GENOMIC DNA]</scope>
    <source>
        <strain evidence="2 3">JCM 14902</strain>
    </source>
</reference>
<dbReference type="PROSITE" id="PS51257">
    <property type="entry name" value="PROKAR_LIPOPROTEIN"/>
    <property type="match status" value="1"/>
</dbReference>
<dbReference type="Proteomes" id="UP001500326">
    <property type="component" value="Unassembled WGS sequence"/>
</dbReference>
<accession>A0ABN2S0N2</accession>
<evidence type="ECO:0000313" key="3">
    <source>
        <dbReference type="Proteomes" id="UP001500326"/>
    </source>
</evidence>
<feature type="chain" id="PRO_5046019800" evidence="1">
    <location>
        <begin position="31"/>
        <end position="302"/>
    </location>
</feature>
<feature type="signal peptide" evidence="1">
    <location>
        <begin position="1"/>
        <end position="30"/>
    </location>
</feature>
<dbReference type="EMBL" id="BAAAOH010000001">
    <property type="protein sequence ID" value="GAA1978217.1"/>
    <property type="molecule type" value="Genomic_DNA"/>
</dbReference>
<comment type="caution">
    <text evidence="2">The sequence shown here is derived from an EMBL/GenBank/DDBJ whole genome shotgun (WGS) entry which is preliminary data.</text>
</comment>
<gene>
    <name evidence="2" type="ORF">GCM10009777_09200</name>
</gene>
<protein>
    <submittedName>
        <fullName evidence="2">Uncharacterized protein</fullName>
    </submittedName>
</protein>